<dbReference type="GO" id="GO:0005901">
    <property type="term" value="C:caveola"/>
    <property type="evidence" value="ECO:0007669"/>
    <property type="project" value="UniProtKB-SubCell"/>
</dbReference>
<keyword evidence="6 13" id="KW-1133">Transmembrane helix</keyword>
<evidence type="ECO:0000256" key="7">
    <source>
        <dbReference type="ARBA" id="ARBA00023136"/>
    </source>
</evidence>
<comment type="subcellular location">
    <subcellularLocation>
        <location evidence="2">Cell membrane</location>
        <topology evidence="2">Multi-pass membrane protein</topology>
    </subcellularLocation>
    <subcellularLocation>
        <location evidence="1">Membrane</location>
        <location evidence="1">Caveola</location>
        <topology evidence="1">Multi-pass membrane protein</topology>
    </subcellularLocation>
</comment>
<evidence type="ECO:0000256" key="9">
    <source>
        <dbReference type="ARBA" id="ARBA00023170"/>
    </source>
</evidence>
<evidence type="ECO:0000313" key="15">
    <source>
        <dbReference type="Proteomes" id="UP000791440"/>
    </source>
</evidence>
<keyword evidence="10" id="KW-0325">Glycoprotein</keyword>
<dbReference type="PANTHER" id="PTHR11923:SF110">
    <property type="entry name" value="SCAVENGER RECEPTOR CLASS B MEMBER 1"/>
    <property type="match status" value="1"/>
</dbReference>
<keyword evidence="4" id="KW-1003">Cell membrane</keyword>
<evidence type="ECO:0000256" key="6">
    <source>
        <dbReference type="ARBA" id="ARBA00022989"/>
    </source>
</evidence>
<dbReference type="PRINTS" id="PR01609">
    <property type="entry name" value="CD36FAMILY"/>
</dbReference>
<organism evidence="14 15">
    <name type="scientific">Manduca sexta</name>
    <name type="common">Tobacco hawkmoth</name>
    <name type="synonym">Tobacco hornworm</name>
    <dbReference type="NCBI Taxonomy" id="7130"/>
    <lineage>
        <taxon>Eukaryota</taxon>
        <taxon>Metazoa</taxon>
        <taxon>Ecdysozoa</taxon>
        <taxon>Arthropoda</taxon>
        <taxon>Hexapoda</taxon>
        <taxon>Insecta</taxon>
        <taxon>Pterygota</taxon>
        <taxon>Neoptera</taxon>
        <taxon>Endopterygota</taxon>
        <taxon>Lepidoptera</taxon>
        <taxon>Glossata</taxon>
        <taxon>Ditrysia</taxon>
        <taxon>Bombycoidea</taxon>
        <taxon>Sphingidae</taxon>
        <taxon>Sphinginae</taxon>
        <taxon>Sphingini</taxon>
        <taxon>Manduca</taxon>
    </lineage>
</organism>
<evidence type="ECO:0000256" key="5">
    <source>
        <dbReference type="ARBA" id="ARBA00022692"/>
    </source>
</evidence>
<evidence type="ECO:0000256" key="13">
    <source>
        <dbReference type="SAM" id="Phobius"/>
    </source>
</evidence>
<gene>
    <name evidence="14" type="ORF">O3G_MSEX010080</name>
</gene>
<dbReference type="Pfam" id="PF01130">
    <property type="entry name" value="CD36"/>
    <property type="match status" value="1"/>
</dbReference>
<reference evidence="14" key="1">
    <citation type="journal article" date="2016" name="Insect Biochem. Mol. Biol.">
        <title>Multifaceted biological insights from a draft genome sequence of the tobacco hornworm moth, Manduca sexta.</title>
        <authorList>
            <person name="Kanost M.R."/>
            <person name="Arrese E.L."/>
            <person name="Cao X."/>
            <person name="Chen Y.R."/>
            <person name="Chellapilla S."/>
            <person name="Goldsmith M.R."/>
            <person name="Grosse-Wilde E."/>
            <person name="Heckel D.G."/>
            <person name="Herndon N."/>
            <person name="Jiang H."/>
            <person name="Papanicolaou A."/>
            <person name="Qu J."/>
            <person name="Soulages J.L."/>
            <person name="Vogel H."/>
            <person name="Walters J."/>
            <person name="Waterhouse R.M."/>
            <person name="Ahn S.J."/>
            <person name="Almeida F.C."/>
            <person name="An C."/>
            <person name="Aqrawi P."/>
            <person name="Bretschneider A."/>
            <person name="Bryant W.B."/>
            <person name="Bucks S."/>
            <person name="Chao H."/>
            <person name="Chevignon G."/>
            <person name="Christen J.M."/>
            <person name="Clarke D.F."/>
            <person name="Dittmer N.T."/>
            <person name="Ferguson L.C.F."/>
            <person name="Garavelou S."/>
            <person name="Gordon K.H.J."/>
            <person name="Gunaratna R.T."/>
            <person name="Han Y."/>
            <person name="Hauser F."/>
            <person name="He Y."/>
            <person name="Heidel-Fischer H."/>
            <person name="Hirsh A."/>
            <person name="Hu Y."/>
            <person name="Jiang H."/>
            <person name="Kalra D."/>
            <person name="Klinner C."/>
            <person name="Konig C."/>
            <person name="Kovar C."/>
            <person name="Kroll A.R."/>
            <person name="Kuwar S.S."/>
            <person name="Lee S.L."/>
            <person name="Lehman R."/>
            <person name="Li K."/>
            <person name="Li Z."/>
            <person name="Liang H."/>
            <person name="Lovelace S."/>
            <person name="Lu Z."/>
            <person name="Mansfield J.H."/>
            <person name="McCulloch K.J."/>
            <person name="Mathew T."/>
            <person name="Morton B."/>
            <person name="Muzny D.M."/>
            <person name="Neunemann D."/>
            <person name="Ongeri F."/>
            <person name="Pauchet Y."/>
            <person name="Pu L.L."/>
            <person name="Pyrousis I."/>
            <person name="Rao X.J."/>
            <person name="Redding A."/>
            <person name="Roesel C."/>
            <person name="Sanchez-Gracia A."/>
            <person name="Schaack S."/>
            <person name="Shukla A."/>
            <person name="Tetreau G."/>
            <person name="Wang Y."/>
            <person name="Xiong G.H."/>
            <person name="Traut W."/>
            <person name="Walsh T.K."/>
            <person name="Worley K.C."/>
            <person name="Wu D."/>
            <person name="Wu W."/>
            <person name="Wu Y.Q."/>
            <person name="Zhang X."/>
            <person name="Zou Z."/>
            <person name="Zucker H."/>
            <person name="Briscoe A.D."/>
            <person name="Burmester T."/>
            <person name="Clem R.J."/>
            <person name="Feyereisen R."/>
            <person name="Grimmelikhuijzen C.J.P."/>
            <person name="Hamodrakas S.J."/>
            <person name="Hansson B.S."/>
            <person name="Huguet E."/>
            <person name="Jermiin L.S."/>
            <person name="Lan Q."/>
            <person name="Lehman H.K."/>
            <person name="Lorenzen M."/>
            <person name="Merzendorfer H."/>
            <person name="Michalopoulos I."/>
            <person name="Morton D.B."/>
            <person name="Muthukrishnan S."/>
            <person name="Oakeshott J.G."/>
            <person name="Palmer W."/>
            <person name="Park Y."/>
            <person name="Passarelli A.L."/>
            <person name="Rozas J."/>
            <person name="Schwartz L.M."/>
            <person name="Smith W."/>
            <person name="Southgate A."/>
            <person name="Vilcinskas A."/>
            <person name="Vogt R."/>
            <person name="Wang P."/>
            <person name="Werren J."/>
            <person name="Yu X.Q."/>
            <person name="Zhou J.J."/>
            <person name="Brown S.J."/>
            <person name="Scherer S.E."/>
            <person name="Richards S."/>
            <person name="Blissard G.W."/>
        </authorList>
    </citation>
    <scope>NUCLEOTIDE SEQUENCE</scope>
</reference>
<dbReference type="GO" id="GO:0005737">
    <property type="term" value="C:cytoplasm"/>
    <property type="evidence" value="ECO:0007669"/>
    <property type="project" value="TreeGrafter"/>
</dbReference>
<dbReference type="PANTHER" id="PTHR11923">
    <property type="entry name" value="SCAVENGER RECEPTOR CLASS B TYPE-1 SR-B1"/>
    <property type="match status" value="1"/>
</dbReference>
<keyword evidence="5 13" id="KW-0812">Transmembrane</keyword>
<evidence type="ECO:0000256" key="10">
    <source>
        <dbReference type="ARBA" id="ARBA00023180"/>
    </source>
</evidence>
<evidence type="ECO:0000256" key="12">
    <source>
        <dbReference type="ARBA" id="ARBA00042244"/>
    </source>
</evidence>
<reference evidence="14" key="2">
    <citation type="submission" date="2020-12" db="EMBL/GenBank/DDBJ databases">
        <authorList>
            <person name="Kanost M."/>
        </authorList>
    </citation>
    <scope>NUCLEOTIDE SEQUENCE</scope>
</reference>
<dbReference type="AlphaFoldDB" id="A0A921ZHB5"/>
<evidence type="ECO:0000313" key="14">
    <source>
        <dbReference type="EMBL" id="KAG6456999.1"/>
    </source>
</evidence>
<comment type="caution">
    <text evidence="14">The sequence shown here is derived from an EMBL/GenBank/DDBJ whole genome shotgun (WGS) entry which is preliminary data.</text>
</comment>
<keyword evidence="9" id="KW-0675">Receptor</keyword>
<comment type="similarity">
    <text evidence="3">Belongs to the CD36 family.</text>
</comment>
<feature type="transmembrane region" description="Helical" evidence="13">
    <location>
        <begin position="456"/>
        <end position="479"/>
    </location>
</feature>
<evidence type="ECO:0000256" key="1">
    <source>
        <dbReference type="ARBA" id="ARBA00004189"/>
    </source>
</evidence>
<name>A0A921ZHB5_MANSE</name>
<dbReference type="EMBL" id="JH668531">
    <property type="protein sequence ID" value="KAG6456999.1"/>
    <property type="molecule type" value="Genomic_DNA"/>
</dbReference>
<dbReference type="OrthoDB" id="18585at2759"/>
<keyword evidence="8" id="KW-1015">Disulfide bond</keyword>
<protein>
    <recommendedName>
        <fullName evidence="11">Scavenger receptor class B member 1</fullName>
    </recommendedName>
    <alternativeName>
        <fullName evidence="12">SR-BI</fullName>
    </alternativeName>
</protein>
<accession>A0A921ZHB5</accession>
<evidence type="ECO:0000256" key="3">
    <source>
        <dbReference type="ARBA" id="ARBA00010532"/>
    </source>
</evidence>
<dbReference type="EMBL" id="JH668531">
    <property type="protein sequence ID" value="KAG6456998.1"/>
    <property type="molecule type" value="Genomic_DNA"/>
</dbReference>
<dbReference type="Proteomes" id="UP000791440">
    <property type="component" value="Unassembled WGS sequence"/>
</dbReference>
<dbReference type="EMBL" id="JH668531">
    <property type="protein sequence ID" value="KAG6456997.1"/>
    <property type="molecule type" value="Genomic_DNA"/>
</dbReference>
<evidence type="ECO:0000256" key="11">
    <source>
        <dbReference type="ARBA" id="ARBA00040821"/>
    </source>
</evidence>
<keyword evidence="15" id="KW-1185">Reference proteome</keyword>
<proteinExistence type="inferred from homology"/>
<dbReference type="InterPro" id="IPR002159">
    <property type="entry name" value="CD36_fam"/>
</dbReference>
<dbReference type="GO" id="GO:0005044">
    <property type="term" value="F:scavenger receptor activity"/>
    <property type="evidence" value="ECO:0007669"/>
    <property type="project" value="TreeGrafter"/>
</dbReference>
<evidence type="ECO:0000256" key="4">
    <source>
        <dbReference type="ARBA" id="ARBA00022475"/>
    </source>
</evidence>
<evidence type="ECO:0000256" key="8">
    <source>
        <dbReference type="ARBA" id="ARBA00023157"/>
    </source>
</evidence>
<feature type="transmembrane region" description="Helical" evidence="13">
    <location>
        <begin position="25"/>
        <end position="45"/>
    </location>
</feature>
<sequence length="509" mass="58324">MGTKKTAMVLNSNASLQGLRNTKTIVLAALLGIILLVIPVLMIFIDPIFVLAKFKLRITKGSVLYELMKHETETARLEIHLFNATNAERFLRGEDQKLRVQEVGPFVYQEYRSHEEIDLDLETGVLRFIPRFRAEFVEEKSVGRPEETMLVVPHVPYISMTSFFSSYPSMIKSLYSMLIWQLSPEPFMSIDVHKYLWGYQDKVIQMCKNLIPGVMYYDSLAIFDTLYDRKADYKMEMDITLQNKFQVRRVMKKLREKSWNSSDLVQTKYVFQDTYEGAAFPPQMTPQMSLNTYRPGVCKTLGWEYAGRKRMKLGADTFLYRLTNKTFGNTRLCDSKGLCPHGAIDLSSCYLGLPIAITMPHLIDVDSEFQQRVDGLVPDKEKYLNYIEIEPKIGLTVETSVSLQLNLLLGDMRFMPDLAKFSDMLLPLAHAKMTLPELPAATKNSLTLLYVTGPQILLGLEIASALLGLALLVYSLALLRRDWSRRRDPARYFDDRLKGKVRAELPLIS</sequence>
<evidence type="ECO:0000256" key="2">
    <source>
        <dbReference type="ARBA" id="ARBA00004651"/>
    </source>
</evidence>
<keyword evidence="7 13" id="KW-0472">Membrane</keyword>